<dbReference type="InterPro" id="IPR029787">
    <property type="entry name" value="Nucleotide_cyclase"/>
</dbReference>
<proteinExistence type="predicted"/>
<comment type="caution">
    <text evidence="3">The sequence shown here is derived from an EMBL/GenBank/DDBJ whole genome shotgun (WGS) entry which is preliminary data.</text>
</comment>
<dbReference type="Pfam" id="PF00990">
    <property type="entry name" value="GGDEF"/>
    <property type="match status" value="1"/>
</dbReference>
<protein>
    <submittedName>
        <fullName evidence="3">Diguanylate cyclase (GGDEF)-like protein</fullName>
    </submittedName>
</protein>
<dbReference type="SUPFAM" id="SSF55781">
    <property type="entry name" value="GAF domain-like"/>
    <property type="match status" value="1"/>
</dbReference>
<dbReference type="PANTHER" id="PTHR45138">
    <property type="entry name" value="REGULATORY COMPONENTS OF SENSORY TRANSDUCTION SYSTEM"/>
    <property type="match status" value="1"/>
</dbReference>
<dbReference type="Proteomes" id="UP001232445">
    <property type="component" value="Unassembled WGS sequence"/>
</dbReference>
<feature type="transmembrane region" description="Helical" evidence="1">
    <location>
        <begin position="37"/>
        <end position="54"/>
    </location>
</feature>
<feature type="transmembrane region" description="Helical" evidence="1">
    <location>
        <begin position="6"/>
        <end position="25"/>
    </location>
</feature>
<feature type="domain" description="GGDEF" evidence="2">
    <location>
        <begin position="433"/>
        <end position="577"/>
    </location>
</feature>
<dbReference type="NCBIfam" id="TIGR00254">
    <property type="entry name" value="GGDEF"/>
    <property type="match status" value="1"/>
</dbReference>
<dbReference type="InterPro" id="IPR000160">
    <property type="entry name" value="GGDEF_dom"/>
</dbReference>
<name>A0ABU0CSU2_9BACI</name>
<keyword evidence="1" id="KW-0812">Transmembrane</keyword>
<dbReference type="InterPro" id="IPR050469">
    <property type="entry name" value="Diguanylate_Cyclase"/>
</dbReference>
<evidence type="ECO:0000259" key="2">
    <source>
        <dbReference type="PROSITE" id="PS50887"/>
    </source>
</evidence>
<dbReference type="RefSeq" id="WP_307339538.1">
    <property type="nucleotide sequence ID" value="NZ_JAUSUQ010000008.1"/>
</dbReference>
<dbReference type="SUPFAM" id="SSF55073">
    <property type="entry name" value="Nucleotide cyclase"/>
    <property type="match status" value="1"/>
</dbReference>
<evidence type="ECO:0000256" key="1">
    <source>
        <dbReference type="SAM" id="Phobius"/>
    </source>
</evidence>
<keyword evidence="1" id="KW-0472">Membrane</keyword>
<evidence type="ECO:0000313" key="3">
    <source>
        <dbReference type="EMBL" id="MDQ0339487.1"/>
    </source>
</evidence>
<feature type="transmembrane region" description="Helical" evidence="1">
    <location>
        <begin position="179"/>
        <end position="200"/>
    </location>
</feature>
<feature type="transmembrane region" description="Helical" evidence="1">
    <location>
        <begin position="206"/>
        <end position="226"/>
    </location>
</feature>
<dbReference type="CDD" id="cd01949">
    <property type="entry name" value="GGDEF"/>
    <property type="match status" value="1"/>
</dbReference>
<dbReference type="InterPro" id="IPR043128">
    <property type="entry name" value="Rev_trsase/Diguanyl_cyclase"/>
</dbReference>
<dbReference type="Gene3D" id="3.30.450.40">
    <property type="match status" value="1"/>
</dbReference>
<feature type="transmembrane region" description="Helical" evidence="1">
    <location>
        <begin position="109"/>
        <end position="129"/>
    </location>
</feature>
<dbReference type="PANTHER" id="PTHR45138:SF9">
    <property type="entry name" value="DIGUANYLATE CYCLASE DGCM-RELATED"/>
    <property type="match status" value="1"/>
</dbReference>
<evidence type="ECO:0000313" key="4">
    <source>
        <dbReference type="Proteomes" id="UP001232445"/>
    </source>
</evidence>
<accession>A0ABU0CSU2</accession>
<feature type="transmembrane region" description="Helical" evidence="1">
    <location>
        <begin position="74"/>
        <end position="97"/>
    </location>
</feature>
<keyword evidence="1" id="KW-1133">Transmembrane helix</keyword>
<feature type="transmembrane region" description="Helical" evidence="1">
    <location>
        <begin position="141"/>
        <end position="167"/>
    </location>
</feature>
<reference evidence="3 4" key="1">
    <citation type="submission" date="2023-07" db="EMBL/GenBank/DDBJ databases">
        <title>Genomic Encyclopedia of Type Strains, Phase IV (KMG-IV): sequencing the most valuable type-strain genomes for metagenomic binning, comparative biology and taxonomic classification.</title>
        <authorList>
            <person name="Goeker M."/>
        </authorList>
    </citation>
    <scope>NUCLEOTIDE SEQUENCE [LARGE SCALE GENOMIC DNA]</scope>
    <source>
        <strain evidence="3 4">DSM 17740</strain>
    </source>
</reference>
<dbReference type="SMART" id="SM00065">
    <property type="entry name" value="GAF"/>
    <property type="match status" value="1"/>
</dbReference>
<dbReference type="Pfam" id="PF13185">
    <property type="entry name" value="GAF_2"/>
    <property type="match status" value="1"/>
</dbReference>
<dbReference type="Gene3D" id="3.30.70.270">
    <property type="match status" value="1"/>
</dbReference>
<dbReference type="EMBL" id="JAUSUQ010000008">
    <property type="protein sequence ID" value="MDQ0339487.1"/>
    <property type="molecule type" value="Genomic_DNA"/>
</dbReference>
<dbReference type="InterPro" id="IPR003018">
    <property type="entry name" value="GAF"/>
</dbReference>
<sequence length="578" mass="65808">MGRWKKILILSCAIVLYSVFFLFMWQSFDWHRLQAQDMIGIFCFLGLMVLINAFPIEIKGTNIVLTNAVSMAAFLQFGLWVEAILTQLSILVTLVRIRATTWERYMGNLMMFLTTSVCSAAIFYALGGVTGPFTPDTFPALIVPIIGYICTSVVINHILLNLLKWLFYHQKPEFFGKSLWWEVIPLGMMTPTGILIYMLYAQVGPWVFLYVVLPVVSFTVIFSLFVRLNTINHKLRTLHNLGNQMTANLHFEDVIDRLVQAVSKLVPYQYCYLFRVDRGRGTLKPVRLLGKGIPPDEYVSFMGIEVQIGEGLSGQVASQGETKVIGSEREDLHFKHEPDFLHDQQSILAVPLKYDQKVYGVLTVSDNKPNRYSKEDVTLLEILASQAAIAFKNAYDYQRTKRQSERDELTGLYNYRYFTRYLSKQLEQADQNRPLALILLDIDHFKQVNDQYGHLAGNEILKRIAAIIQEVVNGKGIVARYGGEEFTILLINVTEQEAYEWAERLRAKVEQTRIEVVPCLNDEKPAGPVLLNVTVSIGLALYPHHADDAASLLRYADRAMYMGAKQKGRNKVAVYQEG</sequence>
<keyword evidence="4" id="KW-1185">Reference proteome</keyword>
<gene>
    <name evidence="3" type="ORF">J2S00_002275</name>
</gene>
<dbReference type="PROSITE" id="PS50887">
    <property type="entry name" value="GGDEF"/>
    <property type="match status" value="1"/>
</dbReference>
<dbReference type="SMART" id="SM00267">
    <property type="entry name" value="GGDEF"/>
    <property type="match status" value="1"/>
</dbReference>
<organism evidence="3 4">
    <name type="scientific">Caldalkalibacillus uzonensis</name>
    <dbReference type="NCBI Taxonomy" id="353224"/>
    <lineage>
        <taxon>Bacteria</taxon>
        <taxon>Bacillati</taxon>
        <taxon>Bacillota</taxon>
        <taxon>Bacilli</taxon>
        <taxon>Bacillales</taxon>
        <taxon>Bacillaceae</taxon>
        <taxon>Caldalkalibacillus</taxon>
    </lineage>
</organism>
<dbReference type="InterPro" id="IPR029016">
    <property type="entry name" value="GAF-like_dom_sf"/>
</dbReference>